<feature type="domain" description="Chromosomal replication initiator DnaA C-terminal" evidence="13">
    <location>
        <begin position="334"/>
        <end position="402"/>
    </location>
</feature>
<dbReference type="CDD" id="cd06571">
    <property type="entry name" value="Bac_DnaA_C"/>
    <property type="match status" value="1"/>
</dbReference>
<dbReference type="SMART" id="SM00382">
    <property type="entry name" value="AAA"/>
    <property type="match status" value="1"/>
</dbReference>
<evidence type="ECO:0000313" key="15">
    <source>
        <dbReference type="Proteomes" id="UP000606499"/>
    </source>
</evidence>
<evidence type="ECO:0000256" key="3">
    <source>
        <dbReference type="ARBA" id="ARBA00022705"/>
    </source>
</evidence>
<dbReference type="InterPro" id="IPR024633">
    <property type="entry name" value="DnaA_N_dom"/>
</dbReference>
<dbReference type="InterPro" id="IPR027417">
    <property type="entry name" value="P-loop_NTPase"/>
</dbReference>
<keyword evidence="7 8" id="KW-0238">DNA-binding</keyword>
<feature type="binding site" evidence="8">
    <location>
        <position position="137"/>
    </location>
    <ligand>
        <name>ATP</name>
        <dbReference type="ChEBI" id="CHEBI:30616"/>
    </ligand>
</feature>
<evidence type="ECO:0000313" key="14">
    <source>
        <dbReference type="EMBL" id="MBC5724294.1"/>
    </source>
</evidence>
<dbReference type="InterPro" id="IPR013159">
    <property type="entry name" value="DnaA_C"/>
</dbReference>
<gene>
    <name evidence="8 14" type="primary">dnaA</name>
    <name evidence="14" type="ORF">H8S45_02270</name>
</gene>
<dbReference type="PROSITE" id="PS01008">
    <property type="entry name" value="DNAA"/>
    <property type="match status" value="1"/>
</dbReference>
<evidence type="ECO:0000256" key="6">
    <source>
        <dbReference type="ARBA" id="ARBA00023121"/>
    </source>
</evidence>
<dbReference type="Pfam" id="PF11638">
    <property type="entry name" value="DnaA_N"/>
    <property type="match status" value="1"/>
</dbReference>
<feature type="binding site" evidence="8">
    <location>
        <position position="135"/>
    </location>
    <ligand>
        <name>ATP</name>
        <dbReference type="ChEBI" id="CHEBI:30616"/>
    </ligand>
</feature>
<evidence type="ECO:0000256" key="7">
    <source>
        <dbReference type="ARBA" id="ARBA00023125"/>
    </source>
</evidence>
<dbReference type="Proteomes" id="UP000606499">
    <property type="component" value="Unassembled WGS sequence"/>
</dbReference>
<comment type="caution">
    <text evidence="14">The sequence shown here is derived from an EMBL/GenBank/DDBJ whole genome shotgun (WGS) entry which is preliminary data.</text>
</comment>
<keyword evidence="2 8" id="KW-0963">Cytoplasm</keyword>
<dbReference type="InterPro" id="IPR013317">
    <property type="entry name" value="DnaA_dom"/>
</dbReference>
<dbReference type="GO" id="GO:0005737">
    <property type="term" value="C:cytoplasm"/>
    <property type="evidence" value="ECO:0007669"/>
    <property type="project" value="UniProtKB-SubCell"/>
</dbReference>
<evidence type="ECO:0000256" key="9">
    <source>
        <dbReference type="NCBIfam" id="TIGR00362"/>
    </source>
</evidence>
<comment type="function">
    <text evidence="8 10">Plays an essential role in the initiation and regulation of chromosomal replication. ATP-DnaA binds to the origin of replication (oriC) to initiate formation of the DNA replication initiation complex once per cell cycle. Binds the DnaA box (a 9 base pair repeat at the origin) and separates the double-stranded (ds)DNA. Forms a right-handed helical filament on oriC DNA; dsDNA binds to the exterior of the filament while single-stranded (ss)DNA is stabiized in the filament's interior. The ATP-DnaA-oriC complex binds and stabilizes one strand of the AT-rich DNA unwinding element (DUE), permitting loading of DNA polymerase. After initiation quickly degrades to an ADP-DnaA complex that is not apt for DNA replication. Binds acidic phospholipids.</text>
</comment>
<feature type="binding site" evidence="8">
    <location>
        <position position="133"/>
    </location>
    <ligand>
        <name>ATP</name>
        <dbReference type="ChEBI" id="CHEBI:30616"/>
    </ligand>
</feature>
<evidence type="ECO:0000256" key="2">
    <source>
        <dbReference type="ARBA" id="ARBA00022490"/>
    </source>
</evidence>
<keyword evidence="15" id="KW-1185">Reference proteome</keyword>
<evidence type="ECO:0000259" key="13">
    <source>
        <dbReference type="SMART" id="SM00760"/>
    </source>
</evidence>
<evidence type="ECO:0000256" key="11">
    <source>
        <dbReference type="RuleBase" id="RU004227"/>
    </source>
</evidence>
<dbReference type="SUPFAM" id="SSF48295">
    <property type="entry name" value="TrpR-like"/>
    <property type="match status" value="1"/>
</dbReference>
<evidence type="ECO:0000256" key="1">
    <source>
        <dbReference type="ARBA" id="ARBA00006583"/>
    </source>
</evidence>
<reference evidence="14" key="1">
    <citation type="submission" date="2020-08" db="EMBL/GenBank/DDBJ databases">
        <title>Genome public.</title>
        <authorList>
            <person name="Liu C."/>
            <person name="Sun Q."/>
        </authorList>
    </citation>
    <scope>NUCLEOTIDE SEQUENCE</scope>
    <source>
        <strain evidence="14">NSJ-28</strain>
    </source>
</reference>
<proteinExistence type="inferred from homology"/>
<dbReference type="SUPFAM" id="SSF52540">
    <property type="entry name" value="P-loop containing nucleoside triphosphate hydrolases"/>
    <property type="match status" value="1"/>
</dbReference>
<dbReference type="Gene3D" id="3.40.50.300">
    <property type="entry name" value="P-loop containing nucleotide triphosphate hydrolases"/>
    <property type="match status" value="1"/>
</dbReference>
<dbReference type="PANTHER" id="PTHR30050">
    <property type="entry name" value="CHROMOSOMAL REPLICATION INITIATOR PROTEIN DNAA"/>
    <property type="match status" value="1"/>
</dbReference>
<dbReference type="NCBIfam" id="TIGR00362">
    <property type="entry name" value="DnaA"/>
    <property type="match status" value="1"/>
</dbReference>
<dbReference type="HAMAP" id="MF_00377">
    <property type="entry name" value="DnaA_bact"/>
    <property type="match status" value="1"/>
</dbReference>
<feature type="domain" description="AAA+ ATPase" evidence="12">
    <location>
        <begin position="122"/>
        <end position="250"/>
    </location>
</feature>
<feature type="region of interest" description="Domain I, interacts with DnaA modulators" evidence="8">
    <location>
        <begin position="1"/>
        <end position="81"/>
    </location>
</feature>
<accession>A0A923LUM5</accession>
<keyword evidence="3 8" id="KW-0235">DNA replication</keyword>
<dbReference type="GO" id="GO:0003688">
    <property type="term" value="F:DNA replication origin binding"/>
    <property type="evidence" value="ECO:0007669"/>
    <property type="project" value="UniProtKB-UniRule"/>
</dbReference>
<name>A0A923LUM5_9FIRM</name>
<dbReference type="AlphaFoldDB" id="A0A923LUM5"/>
<dbReference type="RefSeq" id="WP_107631351.1">
    <property type="nucleotide sequence ID" value="NZ_JACOPL010000002.1"/>
</dbReference>
<dbReference type="GO" id="GO:0006275">
    <property type="term" value="P:regulation of DNA replication"/>
    <property type="evidence" value="ECO:0007669"/>
    <property type="project" value="UniProtKB-UniRule"/>
</dbReference>
<keyword evidence="5 8" id="KW-0067">ATP-binding</keyword>
<comment type="caution">
    <text evidence="8">Lacks conserved residue(s) required for the propagation of feature annotation.</text>
</comment>
<dbReference type="Gene3D" id="1.10.8.60">
    <property type="match status" value="1"/>
</dbReference>
<dbReference type="Gene3D" id="1.10.1750.10">
    <property type="match status" value="1"/>
</dbReference>
<dbReference type="GO" id="GO:0008289">
    <property type="term" value="F:lipid binding"/>
    <property type="evidence" value="ECO:0007669"/>
    <property type="project" value="UniProtKB-KW"/>
</dbReference>
<evidence type="ECO:0000256" key="10">
    <source>
        <dbReference type="RuleBase" id="RU000577"/>
    </source>
</evidence>
<dbReference type="CDD" id="cd00009">
    <property type="entry name" value="AAA"/>
    <property type="match status" value="1"/>
</dbReference>
<evidence type="ECO:0000256" key="5">
    <source>
        <dbReference type="ARBA" id="ARBA00022840"/>
    </source>
</evidence>
<dbReference type="InterPro" id="IPR010921">
    <property type="entry name" value="Trp_repressor/repl_initiator"/>
</dbReference>
<evidence type="ECO:0000256" key="8">
    <source>
        <dbReference type="HAMAP-Rule" id="MF_00377"/>
    </source>
</evidence>
<sequence>MANNILEMALERLEPNFSPSTISAWFDDVTVVSFADNRLILHSPVQFKKEIIEQRFIDPLQNVLQELLGDPVSVVVVTGEYTAPTASSSPYDDYTFERFIVGSSNKFAHAAALSVSQHPAAENNPLFIYGNSGLGKTHLMYAIANVIRKTHPEFRIIYVKGEDFTNELITAIQEGNVQAFRNKYRVVDLLLLDDVQFIAGKERTQEEFFHTFNALYEAKKQIVLTSDRPPKEINTLEDRMKTRFEWGLLADIQPPDFETRIAIIRDKAGKMGVALPDNVSTYIAENIQANIRQLEGAVKKIKAMHELMDEAITIELAENAIDALRTENPGLNPTPERIMEAVANYFYIPVEQMISQNRSKDVAYPRQMAMYMIRQELEYSFPDIAKIFKRDHTTVMHACNKIEEERKNSRETEDVIKKLHNNIRGE</sequence>
<dbReference type="InterPro" id="IPR001957">
    <property type="entry name" value="Chromosome_initiator_DnaA"/>
</dbReference>
<organism evidence="14 15">
    <name type="scientific">Agathobaculum faecis</name>
    <dbReference type="NCBI Taxonomy" id="2763013"/>
    <lineage>
        <taxon>Bacteria</taxon>
        <taxon>Bacillati</taxon>
        <taxon>Bacillota</taxon>
        <taxon>Clostridia</taxon>
        <taxon>Eubacteriales</taxon>
        <taxon>Butyricicoccaceae</taxon>
        <taxon>Agathobaculum</taxon>
    </lineage>
</organism>
<dbReference type="GO" id="GO:0006270">
    <property type="term" value="P:DNA replication initiation"/>
    <property type="evidence" value="ECO:0007669"/>
    <property type="project" value="UniProtKB-UniRule"/>
</dbReference>
<dbReference type="PRINTS" id="PR00051">
    <property type="entry name" value="DNAA"/>
</dbReference>
<dbReference type="InterPro" id="IPR018312">
    <property type="entry name" value="Chromosome_initiator_DnaA_CS"/>
</dbReference>
<protein>
    <recommendedName>
        <fullName evidence="8 9">Chromosomal replication initiator protein DnaA</fullName>
    </recommendedName>
</protein>
<comment type="similarity">
    <text evidence="1 8 11">Belongs to the DnaA family.</text>
</comment>
<comment type="domain">
    <text evidence="8">Domain I is involved in oligomerization and binding regulators, domain II is flexibile and of varying length in different bacteria, domain III forms the AAA+ region, while domain IV binds dsDNA.</text>
</comment>
<dbReference type="Pfam" id="PF00308">
    <property type="entry name" value="Bac_DnaA"/>
    <property type="match status" value="1"/>
</dbReference>
<dbReference type="EMBL" id="JACOPL010000002">
    <property type="protein sequence ID" value="MBC5724294.1"/>
    <property type="molecule type" value="Genomic_DNA"/>
</dbReference>
<dbReference type="FunFam" id="3.40.50.300:FF:000668">
    <property type="entry name" value="Chromosomal replication initiator protein DnaA"/>
    <property type="match status" value="1"/>
</dbReference>
<dbReference type="PANTHER" id="PTHR30050:SF2">
    <property type="entry name" value="CHROMOSOMAL REPLICATION INITIATOR PROTEIN DNAA"/>
    <property type="match status" value="1"/>
</dbReference>
<dbReference type="GO" id="GO:0005524">
    <property type="term" value="F:ATP binding"/>
    <property type="evidence" value="ECO:0007669"/>
    <property type="project" value="UniProtKB-UniRule"/>
</dbReference>
<dbReference type="GO" id="GO:0005886">
    <property type="term" value="C:plasma membrane"/>
    <property type="evidence" value="ECO:0007669"/>
    <property type="project" value="TreeGrafter"/>
</dbReference>
<dbReference type="InterPro" id="IPR003593">
    <property type="entry name" value="AAA+_ATPase"/>
</dbReference>
<dbReference type="Pfam" id="PF08299">
    <property type="entry name" value="Bac_DnaA_C"/>
    <property type="match status" value="1"/>
</dbReference>
<keyword evidence="4 8" id="KW-0547">Nucleotide-binding</keyword>
<feature type="binding site" evidence="8">
    <location>
        <position position="136"/>
    </location>
    <ligand>
        <name>ATP</name>
        <dbReference type="ChEBI" id="CHEBI:30616"/>
    </ligand>
</feature>
<comment type="subunit">
    <text evidence="8">Oligomerizes as a right-handed, spiral filament on DNA at oriC.</text>
</comment>
<dbReference type="Gene3D" id="3.30.300.180">
    <property type="match status" value="1"/>
</dbReference>
<feature type="region of interest" description="Domain III, AAA+ region" evidence="8">
    <location>
        <begin position="89"/>
        <end position="305"/>
    </location>
</feature>
<dbReference type="SMART" id="SM00760">
    <property type="entry name" value="Bac_DnaA_C"/>
    <property type="match status" value="1"/>
</dbReference>
<comment type="subcellular location">
    <subcellularLocation>
        <location evidence="8">Cytoplasm</location>
    </subcellularLocation>
</comment>
<keyword evidence="6 8" id="KW-0446">Lipid-binding</keyword>
<dbReference type="InterPro" id="IPR038454">
    <property type="entry name" value="DnaA_N_sf"/>
</dbReference>
<evidence type="ECO:0000256" key="4">
    <source>
        <dbReference type="ARBA" id="ARBA00022741"/>
    </source>
</evidence>
<dbReference type="InterPro" id="IPR020591">
    <property type="entry name" value="Chromosome_initiator_DnaA-like"/>
</dbReference>
<feature type="region of interest" description="Domain IV, binds dsDNA" evidence="8">
    <location>
        <begin position="306"/>
        <end position="426"/>
    </location>
</feature>
<evidence type="ECO:0000259" key="12">
    <source>
        <dbReference type="SMART" id="SM00382"/>
    </source>
</evidence>